<dbReference type="RefSeq" id="WP_004625836.1">
    <property type="nucleotide sequence ID" value="NZ_AORV01000033.1"/>
</dbReference>
<dbReference type="STRING" id="1195236.CTER_2362"/>
<dbReference type="InterPro" id="IPR020103">
    <property type="entry name" value="PsdUridine_synth_cat_dom_sf"/>
</dbReference>
<sequence>MILEHKADISDAGRPLKYILKGRLQISERLVKKLKFQNKIYVNSEAVHVNYILKENDQIRVELELEEDCEYIEPQDIPIDIIHEDNCLLVLNKQSGTVVHPTSSHPDSTIANGIVYYLKGKGISKKVRPVSRLDRETSGIIIFAKNQFAQEALIRQMKAKIFEKEYLGIVQGIPPSNAGTIDLPIDRKPGSIMLRHISETGAPSVTHYEVMESFPSHNAALLRFKLETGRTHQIRVHCQAMGFPIYGDTLYSENTGLLISRQALHSHITKIVHPETRKEVIFNAELPQDIKAVLEIMRNSL</sequence>
<evidence type="ECO:0000256" key="5">
    <source>
        <dbReference type="RuleBase" id="RU362028"/>
    </source>
</evidence>
<keyword evidence="5 7" id="KW-0413">Isomerase</keyword>
<name>S0FND8_RUMCE</name>
<dbReference type="GO" id="GO:0009982">
    <property type="term" value="F:pseudouridine synthase activity"/>
    <property type="evidence" value="ECO:0007669"/>
    <property type="project" value="InterPro"/>
</dbReference>
<evidence type="ECO:0000259" key="6">
    <source>
        <dbReference type="Pfam" id="PF00849"/>
    </source>
</evidence>
<dbReference type="GO" id="GO:0003723">
    <property type="term" value="F:RNA binding"/>
    <property type="evidence" value="ECO:0007669"/>
    <property type="project" value="UniProtKB-KW"/>
</dbReference>
<dbReference type="EC" id="5.4.99.-" evidence="5"/>
<dbReference type="InterPro" id="IPR006225">
    <property type="entry name" value="PsdUridine_synth_RluC/D"/>
</dbReference>
<dbReference type="PANTHER" id="PTHR21600:SF44">
    <property type="entry name" value="RIBOSOMAL LARGE SUBUNIT PSEUDOURIDINE SYNTHASE D"/>
    <property type="match status" value="1"/>
</dbReference>
<dbReference type="CDD" id="cd02869">
    <property type="entry name" value="PseudoU_synth_RluA_like"/>
    <property type="match status" value="1"/>
</dbReference>
<feature type="domain" description="Pseudouridine synthase RsuA/RluA-like" evidence="6">
    <location>
        <begin position="88"/>
        <end position="240"/>
    </location>
</feature>
<keyword evidence="4" id="KW-0694">RNA-binding</keyword>
<evidence type="ECO:0000256" key="1">
    <source>
        <dbReference type="ARBA" id="ARBA00000073"/>
    </source>
</evidence>
<evidence type="ECO:0000313" key="7">
    <source>
        <dbReference type="EMBL" id="EMS71856.1"/>
    </source>
</evidence>
<dbReference type="EMBL" id="AORV01000033">
    <property type="protein sequence ID" value="EMS71856.1"/>
    <property type="molecule type" value="Genomic_DNA"/>
</dbReference>
<comment type="function">
    <text evidence="5">Responsible for synthesis of pseudouridine from uracil.</text>
</comment>
<dbReference type="eggNOG" id="COG0564">
    <property type="taxonomic scope" value="Bacteria"/>
</dbReference>
<comment type="catalytic activity">
    <reaction evidence="1 5">
        <text>a uridine in RNA = a pseudouridine in RNA</text>
        <dbReference type="Rhea" id="RHEA:48348"/>
        <dbReference type="Rhea" id="RHEA-COMP:12068"/>
        <dbReference type="Rhea" id="RHEA-COMP:12069"/>
        <dbReference type="ChEBI" id="CHEBI:65314"/>
        <dbReference type="ChEBI" id="CHEBI:65315"/>
    </reaction>
</comment>
<dbReference type="AlphaFoldDB" id="S0FND8"/>
<dbReference type="PATRIC" id="fig|1195236.3.peg.2672"/>
<dbReference type="SUPFAM" id="SSF55120">
    <property type="entry name" value="Pseudouridine synthase"/>
    <property type="match status" value="1"/>
</dbReference>
<gene>
    <name evidence="7" type="ORF">CTER_2362</name>
</gene>
<organism evidence="7 8">
    <name type="scientific">Ruminiclostridium cellobioparum subsp. termitidis CT1112</name>
    <dbReference type="NCBI Taxonomy" id="1195236"/>
    <lineage>
        <taxon>Bacteria</taxon>
        <taxon>Bacillati</taxon>
        <taxon>Bacillota</taxon>
        <taxon>Clostridia</taxon>
        <taxon>Eubacteriales</taxon>
        <taxon>Oscillospiraceae</taxon>
        <taxon>Ruminiclostridium</taxon>
    </lineage>
</organism>
<dbReference type="InterPro" id="IPR050188">
    <property type="entry name" value="RluA_PseudoU_synthase"/>
</dbReference>
<comment type="similarity">
    <text evidence="2 5">Belongs to the pseudouridine synthase RluA family.</text>
</comment>
<dbReference type="GO" id="GO:0000455">
    <property type="term" value="P:enzyme-directed rRNA pseudouridine synthesis"/>
    <property type="evidence" value="ECO:0007669"/>
    <property type="project" value="TreeGrafter"/>
</dbReference>
<dbReference type="Proteomes" id="UP000014155">
    <property type="component" value="Unassembled WGS sequence"/>
</dbReference>
<comment type="caution">
    <text evidence="7">The sequence shown here is derived from an EMBL/GenBank/DDBJ whole genome shotgun (WGS) entry which is preliminary data.</text>
</comment>
<protein>
    <recommendedName>
        <fullName evidence="5">Pseudouridine synthase</fullName>
        <ecNumber evidence="5">5.4.99.-</ecNumber>
    </recommendedName>
</protein>
<feature type="active site" evidence="3">
    <location>
        <position position="134"/>
    </location>
</feature>
<evidence type="ECO:0000256" key="4">
    <source>
        <dbReference type="PROSITE-ProRule" id="PRU00182"/>
    </source>
</evidence>
<dbReference type="GO" id="GO:0140098">
    <property type="term" value="F:catalytic activity, acting on RNA"/>
    <property type="evidence" value="ECO:0007669"/>
    <property type="project" value="UniProtKB-ARBA"/>
</dbReference>
<dbReference type="InterPro" id="IPR006145">
    <property type="entry name" value="PsdUridine_synth_RsuA/RluA"/>
</dbReference>
<evidence type="ECO:0000256" key="3">
    <source>
        <dbReference type="PIRSR" id="PIRSR606225-1"/>
    </source>
</evidence>
<dbReference type="Gene3D" id="3.30.2350.10">
    <property type="entry name" value="Pseudouridine synthase"/>
    <property type="match status" value="1"/>
</dbReference>
<proteinExistence type="inferred from homology"/>
<accession>S0FND8</accession>
<dbReference type="PROSITE" id="PS50889">
    <property type="entry name" value="S4"/>
    <property type="match status" value="1"/>
</dbReference>
<dbReference type="PANTHER" id="PTHR21600">
    <property type="entry name" value="MITOCHONDRIAL RNA PSEUDOURIDINE SYNTHASE"/>
    <property type="match status" value="1"/>
</dbReference>
<dbReference type="NCBIfam" id="TIGR00005">
    <property type="entry name" value="rluA_subfam"/>
    <property type="match status" value="1"/>
</dbReference>
<reference evidence="7 8" key="1">
    <citation type="journal article" date="2013" name="Genome Announc.">
        <title>Draft Genome Sequence of the Cellulolytic, Mesophilic, Anaerobic Bacterium Clostridium termitidis Strain CT1112 (DSM 5398).</title>
        <authorList>
            <person name="Lal S."/>
            <person name="Ramachandran U."/>
            <person name="Zhang X."/>
            <person name="Munir R."/>
            <person name="Sparling R."/>
            <person name="Levin D.B."/>
        </authorList>
    </citation>
    <scope>NUCLEOTIDE SEQUENCE [LARGE SCALE GENOMIC DNA]</scope>
    <source>
        <strain evidence="7 8">CT1112</strain>
    </source>
</reference>
<evidence type="ECO:0000313" key="8">
    <source>
        <dbReference type="Proteomes" id="UP000014155"/>
    </source>
</evidence>
<keyword evidence="8" id="KW-1185">Reference proteome</keyword>
<dbReference type="Pfam" id="PF00849">
    <property type="entry name" value="PseudoU_synth_2"/>
    <property type="match status" value="1"/>
</dbReference>
<evidence type="ECO:0000256" key="2">
    <source>
        <dbReference type="ARBA" id="ARBA00010876"/>
    </source>
</evidence>